<evidence type="ECO:0000256" key="1">
    <source>
        <dbReference type="ARBA" id="ARBA00004337"/>
    </source>
</evidence>
<evidence type="ECO:0000313" key="12">
    <source>
        <dbReference type="Proteomes" id="UP000054498"/>
    </source>
</evidence>
<dbReference type="GO" id="GO:0010008">
    <property type="term" value="C:endosome membrane"/>
    <property type="evidence" value="ECO:0007669"/>
    <property type="project" value="UniProtKB-SubCell"/>
</dbReference>
<name>A0A0D2LSZ8_9CHLO</name>
<dbReference type="PANTHER" id="PTHR10766">
    <property type="entry name" value="TRANSMEMBRANE 9 SUPERFAMILY PROTEIN"/>
    <property type="match status" value="1"/>
</dbReference>
<dbReference type="GO" id="GO:0072657">
    <property type="term" value="P:protein localization to membrane"/>
    <property type="evidence" value="ECO:0007669"/>
    <property type="project" value="TreeGrafter"/>
</dbReference>
<evidence type="ECO:0000256" key="3">
    <source>
        <dbReference type="ARBA" id="ARBA00005227"/>
    </source>
</evidence>
<evidence type="ECO:0000256" key="5">
    <source>
        <dbReference type="ARBA" id="ARBA00022729"/>
    </source>
</evidence>
<keyword evidence="5" id="KW-0732">Signal</keyword>
<keyword evidence="7" id="KW-1133">Transmembrane helix</keyword>
<evidence type="ECO:0000256" key="6">
    <source>
        <dbReference type="ARBA" id="ARBA00022753"/>
    </source>
</evidence>
<evidence type="ECO:0000256" key="8">
    <source>
        <dbReference type="ARBA" id="ARBA00023034"/>
    </source>
</evidence>
<sequence length="293" mass="31451">MYMPVAVNSLTSFETDLPFEYYTLPFCRPPEGIKKVANTANLGTILQGLRIENSPYNLTVMVKELALNACGKDGFAPALSAGQAKALKDKVDKGYRVNMVLDNLPVTTQDLAQDNEFVRPGFDLGFRDGDKYYINNHLRFTVLVHPTNGEYTWRPAGGTGLDRRRLLAGATAGAAAGALGGGAALSAAEGAAGTGTRRLAQSGNTAGAAAEQLYMVVGFEVKVCSIARTAGKTVDNVECGMGGAAEPAPQEIKEKAEVVYTYDVFWQVSETQWASRWDAYLRMPGGKSYGRDQ</sequence>
<keyword evidence="8" id="KW-0333">Golgi apparatus</keyword>
<dbReference type="GeneID" id="25732702"/>
<keyword evidence="9" id="KW-0472">Membrane</keyword>
<reference evidence="11 12" key="1">
    <citation type="journal article" date="2013" name="BMC Genomics">
        <title>Reconstruction of the lipid metabolism for the microalga Monoraphidium neglectum from its genome sequence reveals characteristics suitable for biofuel production.</title>
        <authorList>
            <person name="Bogen C."/>
            <person name="Al-Dilaimi A."/>
            <person name="Albersmeier A."/>
            <person name="Wichmann J."/>
            <person name="Grundmann M."/>
            <person name="Rupp O."/>
            <person name="Lauersen K.J."/>
            <person name="Blifernez-Klassen O."/>
            <person name="Kalinowski J."/>
            <person name="Goesmann A."/>
            <person name="Mussgnug J.H."/>
            <person name="Kruse O."/>
        </authorList>
    </citation>
    <scope>NUCLEOTIDE SEQUENCE [LARGE SCALE GENOMIC DNA]</scope>
    <source>
        <strain evidence="11 12">SAG 48.87</strain>
    </source>
</reference>
<comment type="subcellular location">
    <subcellularLocation>
        <location evidence="1">Endosome membrane</location>
        <topology evidence="1">Multi-pass membrane protein</topology>
    </subcellularLocation>
    <subcellularLocation>
        <location evidence="2">Golgi apparatus membrane</location>
        <topology evidence="2">Multi-pass membrane protein</topology>
    </subcellularLocation>
</comment>
<keyword evidence="6" id="KW-0967">Endosome</keyword>
<dbReference type="Proteomes" id="UP000054498">
    <property type="component" value="Unassembled WGS sequence"/>
</dbReference>
<dbReference type="KEGG" id="mng:MNEG_15077"/>
<evidence type="ECO:0000256" key="7">
    <source>
        <dbReference type="ARBA" id="ARBA00022989"/>
    </source>
</evidence>
<accession>A0A0D2LSZ8</accession>
<dbReference type="GO" id="GO:0000139">
    <property type="term" value="C:Golgi membrane"/>
    <property type="evidence" value="ECO:0007669"/>
    <property type="project" value="UniProtKB-SubCell"/>
</dbReference>
<gene>
    <name evidence="11" type="ORF">MNEG_15077</name>
</gene>
<dbReference type="InterPro" id="IPR004240">
    <property type="entry name" value="EMP70"/>
</dbReference>
<keyword evidence="4" id="KW-0812">Transmembrane</keyword>
<dbReference type="PANTHER" id="PTHR10766:SF55">
    <property type="entry name" value="TRANSMEMBRANE 9 SUPERFAMILY MEMBER 4"/>
    <property type="match status" value="1"/>
</dbReference>
<dbReference type="EMBL" id="KK105225">
    <property type="protein sequence ID" value="KIY92886.1"/>
    <property type="molecule type" value="Genomic_DNA"/>
</dbReference>
<evidence type="ECO:0000256" key="4">
    <source>
        <dbReference type="ARBA" id="ARBA00022692"/>
    </source>
</evidence>
<dbReference type="Pfam" id="PF02990">
    <property type="entry name" value="EMP70"/>
    <property type="match status" value="2"/>
</dbReference>
<dbReference type="STRING" id="145388.A0A0D2LSZ8"/>
<comment type="similarity">
    <text evidence="3 10">Belongs to the nonaspanin (TM9SF) (TC 9.A.2) family.</text>
</comment>
<dbReference type="AlphaFoldDB" id="A0A0D2LSZ8"/>
<proteinExistence type="inferred from homology"/>
<dbReference type="OrthoDB" id="1666796at2759"/>
<keyword evidence="12" id="KW-1185">Reference proteome</keyword>
<evidence type="ECO:0000313" key="11">
    <source>
        <dbReference type="EMBL" id="KIY92886.1"/>
    </source>
</evidence>
<protein>
    <recommendedName>
        <fullName evidence="10">Transmembrane 9 superfamily member</fullName>
    </recommendedName>
</protein>
<evidence type="ECO:0000256" key="10">
    <source>
        <dbReference type="RuleBase" id="RU363079"/>
    </source>
</evidence>
<organism evidence="11 12">
    <name type="scientific">Monoraphidium neglectum</name>
    <dbReference type="NCBI Taxonomy" id="145388"/>
    <lineage>
        <taxon>Eukaryota</taxon>
        <taxon>Viridiplantae</taxon>
        <taxon>Chlorophyta</taxon>
        <taxon>core chlorophytes</taxon>
        <taxon>Chlorophyceae</taxon>
        <taxon>CS clade</taxon>
        <taxon>Sphaeropleales</taxon>
        <taxon>Selenastraceae</taxon>
        <taxon>Monoraphidium</taxon>
    </lineage>
</organism>
<evidence type="ECO:0000256" key="2">
    <source>
        <dbReference type="ARBA" id="ARBA00004653"/>
    </source>
</evidence>
<dbReference type="RefSeq" id="XP_013891906.1">
    <property type="nucleotide sequence ID" value="XM_014036452.1"/>
</dbReference>
<evidence type="ECO:0000256" key="9">
    <source>
        <dbReference type="ARBA" id="ARBA00023136"/>
    </source>
</evidence>